<evidence type="ECO:0000256" key="1">
    <source>
        <dbReference type="ARBA" id="ARBA00009013"/>
    </source>
</evidence>
<dbReference type="NCBIfam" id="TIGR00377">
    <property type="entry name" value="ant_ant_sig"/>
    <property type="match status" value="1"/>
</dbReference>
<dbReference type="InterPro" id="IPR003658">
    <property type="entry name" value="Anti-sigma_ant"/>
</dbReference>
<dbReference type="InterPro" id="IPR002645">
    <property type="entry name" value="STAS_dom"/>
</dbReference>
<name>A0ABS3Y3Y7_9ACTN</name>
<protein>
    <recommendedName>
        <fullName evidence="2">Anti-sigma factor antagonist</fullName>
    </recommendedName>
</protein>
<evidence type="ECO:0000313" key="6">
    <source>
        <dbReference type="Proteomes" id="UP000721954"/>
    </source>
</evidence>
<accession>A0ABS3Y3Y7</accession>
<organism evidence="5 6">
    <name type="scientific">Streptomyces smyrnaeus</name>
    <dbReference type="NCBI Taxonomy" id="1387713"/>
    <lineage>
        <taxon>Bacteria</taxon>
        <taxon>Bacillati</taxon>
        <taxon>Actinomycetota</taxon>
        <taxon>Actinomycetes</taxon>
        <taxon>Kitasatosporales</taxon>
        <taxon>Streptomycetaceae</taxon>
        <taxon>Streptomyces</taxon>
    </lineage>
</organism>
<dbReference type="Gene3D" id="3.30.750.24">
    <property type="entry name" value="STAS domain"/>
    <property type="match status" value="1"/>
</dbReference>
<dbReference type="CDD" id="cd07043">
    <property type="entry name" value="STAS_anti-anti-sigma_factors"/>
    <property type="match status" value="1"/>
</dbReference>
<feature type="region of interest" description="Disordered" evidence="3">
    <location>
        <begin position="117"/>
        <end position="148"/>
    </location>
</feature>
<dbReference type="SUPFAM" id="SSF52091">
    <property type="entry name" value="SpoIIaa-like"/>
    <property type="match status" value="1"/>
</dbReference>
<evidence type="ECO:0000313" key="5">
    <source>
        <dbReference type="EMBL" id="MBO8202363.1"/>
    </source>
</evidence>
<dbReference type="InterPro" id="IPR058548">
    <property type="entry name" value="MlaB-like_STAS"/>
</dbReference>
<feature type="compositionally biased region" description="Low complexity" evidence="3">
    <location>
        <begin position="117"/>
        <end position="135"/>
    </location>
</feature>
<dbReference type="GeneID" id="96262729"/>
<comment type="similarity">
    <text evidence="1 2">Belongs to the anti-sigma-factor antagonist family.</text>
</comment>
<feature type="domain" description="STAS" evidence="4">
    <location>
        <begin position="19"/>
        <end position="102"/>
    </location>
</feature>
<comment type="caution">
    <text evidence="5">The sequence shown here is derived from an EMBL/GenBank/DDBJ whole genome shotgun (WGS) entry which is preliminary data.</text>
</comment>
<evidence type="ECO:0000259" key="4">
    <source>
        <dbReference type="PROSITE" id="PS50801"/>
    </source>
</evidence>
<keyword evidence="6" id="KW-1185">Reference proteome</keyword>
<gene>
    <name evidence="5" type="ORF">JW613_29370</name>
</gene>
<evidence type="ECO:0000256" key="2">
    <source>
        <dbReference type="RuleBase" id="RU003749"/>
    </source>
</evidence>
<dbReference type="PROSITE" id="PS50801">
    <property type="entry name" value="STAS"/>
    <property type="match status" value="1"/>
</dbReference>
<dbReference type="Proteomes" id="UP000721954">
    <property type="component" value="Unassembled WGS sequence"/>
</dbReference>
<dbReference type="Pfam" id="PF13466">
    <property type="entry name" value="STAS_2"/>
    <property type="match status" value="1"/>
</dbReference>
<dbReference type="PANTHER" id="PTHR33495">
    <property type="entry name" value="ANTI-SIGMA FACTOR ANTAGONIST TM_1081-RELATED-RELATED"/>
    <property type="match status" value="1"/>
</dbReference>
<dbReference type="InterPro" id="IPR036513">
    <property type="entry name" value="STAS_dom_sf"/>
</dbReference>
<dbReference type="EMBL" id="JAFFZM010000022">
    <property type="protein sequence ID" value="MBO8202363.1"/>
    <property type="molecule type" value="Genomic_DNA"/>
</dbReference>
<evidence type="ECO:0000256" key="3">
    <source>
        <dbReference type="SAM" id="MobiDB-lite"/>
    </source>
</evidence>
<reference evidence="5 6" key="1">
    <citation type="submission" date="2021-02" db="EMBL/GenBank/DDBJ databases">
        <title>Streptomyces spirodelae sp. nov., isolated from duckweed.</title>
        <authorList>
            <person name="Saimee Y."/>
            <person name="Duangmal K."/>
        </authorList>
    </citation>
    <scope>NUCLEOTIDE SEQUENCE [LARGE SCALE GENOMIC DNA]</scope>
    <source>
        <strain evidence="5 6">DSM 42105</strain>
    </source>
</reference>
<dbReference type="PANTHER" id="PTHR33495:SF2">
    <property type="entry name" value="ANTI-SIGMA FACTOR ANTAGONIST TM_1081-RELATED"/>
    <property type="match status" value="1"/>
</dbReference>
<proteinExistence type="inferred from homology"/>
<dbReference type="RefSeq" id="WP_209213905.1">
    <property type="nucleotide sequence ID" value="NZ_JAFFZM010000022.1"/>
</dbReference>
<sequence length="148" mass="16021">MSENTRAFAPFHTERLDSGVTVVELGGEIDLRTAPALTALLDTLTTGRRPDLVVDLRPVSFLDCSGLRLLCRARNRTLARHGRLRLVSDSGHFLRILAHARLSGVFEVHTHLPQLPAHTVAPAPTTGVTPTGPTGRCSGRTFTALPTR</sequence>